<evidence type="ECO:0000256" key="5">
    <source>
        <dbReference type="RuleBase" id="RU003369"/>
    </source>
</evidence>
<evidence type="ECO:0000313" key="9">
    <source>
        <dbReference type="Proteomes" id="UP000809081"/>
    </source>
</evidence>
<dbReference type="InterPro" id="IPR001236">
    <property type="entry name" value="Lactate/malate_DH_N"/>
</dbReference>
<comment type="caution">
    <text evidence="8">The sequence shown here is derived from an EMBL/GenBank/DDBJ whole genome shotgun (WGS) entry which is preliminary data.</text>
</comment>
<dbReference type="PROSITE" id="PS00064">
    <property type="entry name" value="L_LDH"/>
    <property type="match status" value="1"/>
</dbReference>
<keyword evidence="3" id="KW-0597">Phosphoprotein</keyword>
<dbReference type="Gene3D" id="3.40.50.720">
    <property type="entry name" value="NAD(P)-binding Rossmann-like Domain"/>
    <property type="match status" value="1"/>
</dbReference>
<dbReference type="Pfam" id="PF00056">
    <property type="entry name" value="Ldh_1_N"/>
    <property type="match status" value="1"/>
</dbReference>
<keyword evidence="4 5" id="KW-0560">Oxidoreductase</keyword>
<accession>A0ABS2PMV8</accession>
<keyword evidence="2" id="KW-0021">Allosteric enzyme</keyword>
<dbReference type="Proteomes" id="UP000809081">
    <property type="component" value="Unassembled WGS sequence"/>
</dbReference>
<evidence type="ECO:0000256" key="1">
    <source>
        <dbReference type="ARBA" id="ARBA00006054"/>
    </source>
</evidence>
<protein>
    <submittedName>
        <fullName evidence="8">L-lactate dehydrogenase</fullName>
        <ecNumber evidence="8">1.1.1.27</ecNumber>
    </submittedName>
</protein>
<feature type="domain" description="Lactate/malate dehydrogenase C-terminal" evidence="7">
    <location>
        <begin position="147"/>
        <end position="302"/>
    </location>
</feature>
<dbReference type="InterPro" id="IPR015955">
    <property type="entry name" value="Lactate_DH/Glyco_Ohase_4_C"/>
</dbReference>
<dbReference type="PANTHER" id="PTHR43128:SF31">
    <property type="entry name" value="L-LACTATE DEHYDROGENASE"/>
    <property type="match status" value="1"/>
</dbReference>
<feature type="domain" description="Lactate/malate dehydrogenase N-terminal" evidence="6">
    <location>
        <begin position="3"/>
        <end position="144"/>
    </location>
</feature>
<keyword evidence="9" id="KW-1185">Reference proteome</keyword>
<dbReference type="InterPro" id="IPR036291">
    <property type="entry name" value="NAD(P)-bd_dom_sf"/>
</dbReference>
<evidence type="ECO:0000256" key="3">
    <source>
        <dbReference type="ARBA" id="ARBA00022553"/>
    </source>
</evidence>
<evidence type="ECO:0000256" key="4">
    <source>
        <dbReference type="ARBA" id="ARBA00023002"/>
    </source>
</evidence>
<organism evidence="8 9">
    <name type="scientific">Streptococcus saliviloxodontae</name>
    <dbReference type="NCBI Taxonomy" id="1349416"/>
    <lineage>
        <taxon>Bacteria</taxon>
        <taxon>Bacillati</taxon>
        <taxon>Bacillota</taxon>
        <taxon>Bacilli</taxon>
        <taxon>Lactobacillales</taxon>
        <taxon>Streptococcaceae</taxon>
        <taxon>Streptococcus</taxon>
    </lineage>
</organism>
<dbReference type="GO" id="GO:0004459">
    <property type="term" value="F:L-lactate dehydrogenase (NAD+) activity"/>
    <property type="evidence" value="ECO:0007669"/>
    <property type="project" value="UniProtKB-EC"/>
</dbReference>
<evidence type="ECO:0000313" key="8">
    <source>
        <dbReference type="EMBL" id="MBM7636770.1"/>
    </source>
</evidence>
<dbReference type="SUPFAM" id="SSF56327">
    <property type="entry name" value="LDH C-terminal domain-like"/>
    <property type="match status" value="1"/>
</dbReference>
<dbReference type="Pfam" id="PF02866">
    <property type="entry name" value="Ldh_1_C"/>
    <property type="match status" value="1"/>
</dbReference>
<dbReference type="PRINTS" id="PR00086">
    <property type="entry name" value="LLDHDRGNASE"/>
</dbReference>
<proteinExistence type="inferred from homology"/>
<comment type="similarity">
    <text evidence="1">Belongs to the LDH/MDH superfamily. LDH family.</text>
</comment>
<dbReference type="PANTHER" id="PTHR43128">
    <property type="entry name" value="L-2-HYDROXYCARBOXYLATE DEHYDROGENASE (NAD(P)(+))"/>
    <property type="match status" value="1"/>
</dbReference>
<dbReference type="InterPro" id="IPR022383">
    <property type="entry name" value="Lactate/malate_DH_C"/>
</dbReference>
<dbReference type="EC" id="1.1.1.27" evidence="8"/>
<evidence type="ECO:0000256" key="2">
    <source>
        <dbReference type="ARBA" id="ARBA00022533"/>
    </source>
</evidence>
<evidence type="ECO:0000259" key="6">
    <source>
        <dbReference type="Pfam" id="PF00056"/>
    </source>
</evidence>
<name>A0ABS2PMV8_9STRE</name>
<evidence type="ECO:0000259" key="7">
    <source>
        <dbReference type="Pfam" id="PF02866"/>
    </source>
</evidence>
<dbReference type="Gene3D" id="3.90.110.10">
    <property type="entry name" value="Lactate dehydrogenase/glycoside hydrolase, family 4, C-terminal"/>
    <property type="match status" value="1"/>
</dbReference>
<dbReference type="InterPro" id="IPR001557">
    <property type="entry name" value="L-lactate/malate_DH"/>
</dbReference>
<dbReference type="EMBL" id="JAFBEI010000035">
    <property type="protein sequence ID" value="MBM7636770.1"/>
    <property type="molecule type" value="Genomic_DNA"/>
</dbReference>
<dbReference type="PIRSF" id="PIRSF000102">
    <property type="entry name" value="Lac_mal_DH"/>
    <property type="match status" value="1"/>
</dbReference>
<dbReference type="InterPro" id="IPR018177">
    <property type="entry name" value="L-lactate_DH_AS"/>
</dbReference>
<dbReference type="CDD" id="cd05291">
    <property type="entry name" value="HicDH_like"/>
    <property type="match status" value="1"/>
</dbReference>
<reference evidence="8 9" key="1">
    <citation type="submission" date="2021-01" db="EMBL/GenBank/DDBJ databases">
        <title>Genomic Encyclopedia of Type Strains, Phase IV (KMG-IV): sequencing the most valuable type-strain genomes for metagenomic binning, comparative biology and taxonomic classification.</title>
        <authorList>
            <person name="Goeker M."/>
        </authorList>
    </citation>
    <scope>NUCLEOTIDE SEQUENCE [LARGE SCALE GENOMIC DNA]</scope>
    <source>
        <strain evidence="8 9">DSM 27513</strain>
    </source>
</reference>
<dbReference type="SUPFAM" id="SSF51735">
    <property type="entry name" value="NAD(P)-binding Rossmann-fold domains"/>
    <property type="match status" value="1"/>
</dbReference>
<sequence length="306" mass="32800">MRKIGIIGMGNVGSALAHTLISQGVADSYVFIDTNESKSQADALDFEDAMANMKSFASITVNDYAALADADIVVSALGNIALQHNAGEDRFAEFPFTKQEVKSVSKRLVEVGFNGILLVITNPCDAVCALYQHYTGLPKARVFGTGTLLDTARMKRALGKAFSVHPKSVSGYNLGEHGNSQFVAWSQVTLKGQSIMALTTEEEREALNLAALKGGHTVFYGKGYTSFGIAASATRLIEAIFTDSKEVLPVSSYQESYQTYLGYPCVIGREGIVETPSLQLTAVEYQKLSASARLIASKVQSALSEA</sequence>
<dbReference type="RefSeq" id="WP_205017635.1">
    <property type="nucleotide sequence ID" value="NZ_JAFBEI010000035.1"/>
</dbReference>
<gene>
    <name evidence="8" type="ORF">JOC31_001594</name>
</gene>